<keyword evidence="2" id="KW-0418">Kinase</keyword>
<dbReference type="EMBL" id="JACSPX010000003">
    <property type="protein sequence ID" value="MBD8012784.1"/>
    <property type="molecule type" value="Genomic_DNA"/>
</dbReference>
<keyword evidence="4" id="KW-0812">Transmembrane</keyword>
<dbReference type="GO" id="GO:0005524">
    <property type="term" value="F:ATP binding"/>
    <property type="evidence" value="ECO:0007669"/>
    <property type="project" value="UniProtKB-KW"/>
</dbReference>
<evidence type="ECO:0000256" key="4">
    <source>
        <dbReference type="SAM" id="Phobius"/>
    </source>
</evidence>
<evidence type="ECO:0000313" key="5">
    <source>
        <dbReference type="EMBL" id="MBD8012784.1"/>
    </source>
</evidence>
<keyword evidence="6" id="KW-1185">Reference proteome</keyword>
<dbReference type="InterPro" id="IPR036890">
    <property type="entry name" value="HATPase_C_sf"/>
</dbReference>
<keyword evidence="1" id="KW-0808">Transferase</keyword>
<gene>
    <name evidence="5" type="ORF">H9633_10795</name>
</gene>
<feature type="transmembrane region" description="Helical" evidence="4">
    <location>
        <begin position="72"/>
        <end position="91"/>
    </location>
</feature>
<feature type="transmembrane region" description="Helical" evidence="4">
    <location>
        <begin position="177"/>
        <end position="200"/>
    </location>
</feature>
<feature type="transmembrane region" description="Helical" evidence="4">
    <location>
        <begin position="128"/>
        <end position="145"/>
    </location>
</feature>
<keyword evidence="3" id="KW-0902">Two-component regulatory system</keyword>
<name>A0ABR8W702_9MICO</name>
<evidence type="ECO:0000256" key="2">
    <source>
        <dbReference type="ARBA" id="ARBA00022777"/>
    </source>
</evidence>
<accession>A0ABR8W702</accession>
<dbReference type="Proteomes" id="UP000611521">
    <property type="component" value="Unassembled WGS sequence"/>
</dbReference>
<dbReference type="InterPro" id="IPR050482">
    <property type="entry name" value="Sensor_HK_TwoCompSys"/>
</dbReference>
<sequence>MASEVRADIDAISEAWTSLPSPGEVGVGLERFTGQRMERILATVGGIGSTALGAQALLGALSRIDLLDGPHVAVMVMVFGPLLWMIVACFSGRWISQACGSFAVLYAVALAIWPVVVDRGLNEAENQPWIFFLVNIGVVAALLAFSPRLQFVWAIGLPFVYGYVRLVQGGFEQSYWITTAFDVSFTLILGSVIVSLGWMFRQVAAGVDDARARAVETYAEAAAASAAEEERMAMSALMHDSVLAALISAERAESARERSLAVAMAREALTRLANTEAAIAQEGSDEPAARSRIVAELRRALSEQGADAVVEERGVPVAVPGRVARAMVLAARQAINNAVLHAKGRGLHVIVESPEEGQLTIAVSDTGPGFDLAAIGEDRLGIRASIVARMAAVAGTSNIVTDSTGTTVELGWRES</sequence>
<keyword evidence="4" id="KW-1133">Transmembrane helix</keyword>
<keyword evidence="4" id="KW-0472">Membrane</keyword>
<proteinExistence type="predicted"/>
<protein>
    <submittedName>
        <fullName evidence="5">ATP-binding protein</fullName>
    </submittedName>
</protein>
<evidence type="ECO:0000256" key="3">
    <source>
        <dbReference type="ARBA" id="ARBA00023012"/>
    </source>
</evidence>
<organism evidence="5 6">
    <name type="scientific">Microbacterium commune</name>
    <dbReference type="NCBI Taxonomy" id="2762219"/>
    <lineage>
        <taxon>Bacteria</taxon>
        <taxon>Bacillati</taxon>
        <taxon>Actinomycetota</taxon>
        <taxon>Actinomycetes</taxon>
        <taxon>Micrococcales</taxon>
        <taxon>Microbacteriaceae</taxon>
        <taxon>Microbacterium</taxon>
    </lineage>
</organism>
<feature type="transmembrane region" description="Helical" evidence="4">
    <location>
        <begin position="40"/>
        <end position="60"/>
    </location>
</feature>
<dbReference type="PANTHER" id="PTHR24421:SF61">
    <property type="entry name" value="OXYGEN SENSOR HISTIDINE KINASE NREB"/>
    <property type="match status" value="1"/>
</dbReference>
<keyword evidence="5" id="KW-0547">Nucleotide-binding</keyword>
<dbReference type="Gene3D" id="3.30.565.10">
    <property type="entry name" value="Histidine kinase-like ATPase, C-terminal domain"/>
    <property type="match status" value="1"/>
</dbReference>
<comment type="caution">
    <text evidence="5">The sequence shown here is derived from an EMBL/GenBank/DDBJ whole genome shotgun (WGS) entry which is preliminary data.</text>
</comment>
<dbReference type="PANTHER" id="PTHR24421">
    <property type="entry name" value="NITRATE/NITRITE SENSOR PROTEIN NARX-RELATED"/>
    <property type="match status" value="1"/>
</dbReference>
<evidence type="ECO:0000313" key="6">
    <source>
        <dbReference type="Proteomes" id="UP000611521"/>
    </source>
</evidence>
<dbReference type="SUPFAM" id="SSF55874">
    <property type="entry name" value="ATPase domain of HSP90 chaperone/DNA topoisomerase II/histidine kinase"/>
    <property type="match status" value="1"/>
</dbReference>
<keyword evidence="5" id="KW-0067">ATP-binding</keyword>
<evidence type="ECO:0000256" key="1">
    <source>
        <dbReference type="ARBA" id="ARBA00022679"/>
    </source>
</evidence>
<feature type="transmembrane region" description="Helical" evidence="4">
    <location>
        <begin position="152"/>
        <end position="171"/>
    </location>
</feature>
<dbReference type="RefSeq" id="WP_191713180.1">
    <property type="nucleotide sequence ID" value="NZ_JACSPX010000003.1"/>
</dbReference>
<reference evidence="5 6" key="1">
    <citation type="submission" date="2020-08" db="EMBL/GenBank/DDBJ databases">
        <title>A Genomic Blueprint of the Chicken Gut Microbiome.</title>
        <authorList>
            <person name="Gilroy R."/>
            <person name="Ravi A."/>
            <person name="Getino M."/>
            <person name="Pursley I."/>
            <person name="Horton D.L."/>
            <person name="Alikhan N.-F."/>
            <person name="Baker D."/>
            <person name="Gharbi K."/>
            <person name="Hall N."/>
            <person name="Watson M."/>
            <person name="Adriaenssens E.M."/>
            <person name="Foster-Nyarko E."/>
            <person name="Jarju S."/>
            <person name="Secka A."/>
            <person name="Antonio M."/>
            <person name="Oren A."/>
            <person name="Chaudhuri R."/>
            <person name="La Ragione R.M."/>
            <person name="Hildebrand F."/>
            <person name="Pallen M.J."/>
        </authorList>
    </citation>
    <scope>NUCLEOTIDE SEQUENCE [LARGE SCALE GENOMIC DNA]</scope>
    <source>
        <strain evidence="5 6">Re1</strain>
    </source>
</reference>
<feature type="transmembrane region" description="Helical" evidence="4">
    <location>
        <begin position="98"/>
        <end position="116"/>
    </location>
</feature>